<feature type="non-terminal residue" evidence="1">
    <location>
        <position position="80"/>
    </location>
</feature>
<proteinExistence type="predicted"/>
<evidence type="ECO:0000313" key="1">
    <source>
        <dbReference type="EMBL" id="KRY09489.1"/>
    </source>
</evidence>
<dbReference type="EMBL" id="JYDQ01000271">
    <property type="protein sequence ID" value="KRY09489.1"/>
    <property type="molecule type" value="Genomic_DNA"/>
</dbReference>
<name>A0A0V0ZAP1_9BILA</name>
<keyword evidence="2" id="KW-1185">Reference proteome</keyword>
<organism evidence="1 2">
    <name type="scientific">Trichinella patagoniensis</name>
    <dbReference type="NCBI Taxonomy" id="990121"/>
    <lineage>
        <taxon>Eukaryota</taxon>
        <taxon>Metazoa</taxon>
        <taxon>Ecdysozoa</taxon>
        <taxon>Nematoda</taxon>
        <taxon>Enoplea</taxon>
        <taxon>Dorylaimia</taxon>
        <taxon>Trichinellida</taxon>
        <taxon>Trichinellidae</taxon>
        <taxon>Trichinella</taxon>
    </lineage>
</organism>
<dbReference type="AlphaFoldDB" id="A0A0V0ZAP1"/>
<reference evidence="1 2" key="1">
    <citation type="submission" date="2015-01" db="EMBL/GenBank/DDBJ databases">
        <title>Evolution of Trichinella species and genotypes.</title>
        <authorList>
            <person name="Korhonen P.K."/>
            <person name="Edoardo P."/>
            <person name="Giuseppe L.R."/>
            <person name="Gasser R.B."/>
        </authorList>
    </citation>
    <scope>NUCLEOTIDE SEQUENCE [LARGE SCALE GENOMIC DNA]</scope>
    <source>
        <strain evidence="1">ISS2496</strain>
    </source>
</reference>
<dbReference type="STRING" id="990121.A0A0V0ZAP1"/>
<feature type="non-terminal residue" evidence="1">
    <location>
        <position position="1"/>
    </location>
</feature>
<dbReference type="OrthoDB" id="9974479at2759"/>
<gene>
    <name evidence="1" type="ORF">T12_16426</name>
</gene>
<comment type="caution">
    <text evidence="1">The sequence shown here is derived from an EMBL/GenBank/DDBJ whole genome shotgun (WGS) entry which is preliminary data.</text>
</comment>
<evidence type="ECO:0000313" key="2">
    <source>
        <dbReference type="Proteomes" id="UP000054783"/>
    </source>
</evidence>
<dbReference type="Proteomes" id="UP000054783">
    <property type="component" value="Unassembled WGS sequence"/>
</dbReference>
<sequence length="80" mass="9094">IEKRNTLKRRAGEETKTVPQIYGEECSSASTSLETAGQFPKYKKVKAAMYRSRAKRFPPLPATRQQLEIPAVKKVKQQLT</sequence>
<protein>
    <submittedName>
        <fullName evidence="1">Uncharacterized protein</fullName>
    </submittedName>
</protein>
<accession>A0A0V0ZAP1</accession>